<evidence type="ECO:0000313" key="9">
    <source>
        <dbReference type="EMBL" id="SFZ82858.1"/>
    </source>
</evidence>
<dbReference type="PROSITE" id="PS00092">
    <property type="entry name" value="N6_MTASE"/>
    <property type="match status" value="1"/>
</dbReference>
<organism evidence="9 10">
    <name type="scientific">Tenacibaculum maritimum NCIMB 2154</name>
    <dbReference type="NCBI Taxonomy" id="1349785"/>
    <lineage>
        <taxon>Bacteria</taxon>
        <taxon>Pseudomonadati</taxon>
        <taxon>Bacteroidota</taxon>
        <taxon>Flavobacteriia</taxon>
        <taxon>Flavobacteriales</taxon>
        <taxon>Flavobacteriaceae</taxon>
        <taxon>Tenacibaculum</taxon>
    </lineage>
</organism>
<reference evidence="9 10" key="1">
    <citation type="submission" date="2016-11" db="EMBL/GenBank/DDBJ databases">
        <authorList>
            <person name="Jaros S."/>
            <person name="Januszkiewicz K."/>
            <person name="Wedrychowicz H."/>
        </authorList>
    </citation>
    <scope>NUCLEOTIDE SEQUENCE [LARGE SCALE GENOMIC DNA]</scope>
    <source>
        <strain evidence="9">NCIMB 2154T</strain>
    </source>
</reference>
<comment type="catalytic activity">
    <reaction evidence="7">
        <text>a 2'-deoxyadenosine in DNA + S-adenosyl-L-methionine = an N(6)-methyl-2'-deoxyadenosine in DNA + S-adenosyl-L-homocysteine + H(+)</text>
        <dbReference type="Rhea" id="RHEA:15197"/>
        <dbReference type="Rhea" id="RHEA-COMP:12418"/>
        <dbReference type="Rhea" id="RHEA-COMP:12419"/>
        <dbReference type="ChEBI" id="CHEBI:15378"/>
        <dbReference type="ChEBI" id="CHEBI:57856"/>
        <dbReference type="ChEBI" id="CHEBI:59789"/>
        <dbReference type="ChEBI" id="CHEBI:90615"/>
        <dbReference type="ChEBI" id="CHEBI:90616"/>
        <dbReference type="EC" id="2.1.1.72"/>
    </reaction>
</comment>
<dbReference type="GO" id="GO:0032259">
    <property type="term" value="P:methylation"/>
    <property type="evidence" value="ECO:0007669"/>
    <property type="project" value="UniProtKB-KW"/>
</dbReference>
<dbReference type="GO" id="GO:0003677">
    <property type="term" value="F:DNA binding"/>
    <property type="evidence" value="ECO:0007669"/>
    <property type="project" value="UniProtKB-KW"/>
</dbReference>
<evidence type="ECO:0000256" key="3">
    <source>
        <dbReference type="ARBA" id="ARBA00022679"/>
    </source>
</evidence>
<dbReference type="Pfam" id="PF07669">
    <property type="entry name" value="Eco57I"/>
    <property type="match status" value="1"/>
</dbReference>
<keyword evidence="3 9" id="KW-0808">Transferase</keyword>
<dbReference type="EC" id="2.1.1.72" evidence="1"/>
<dbReference type="OrthoDB" id="32195at2"/>
<evidence type="ECO:0000256" key="6">
    <source>
        <dbReference type="ARBA" id="ARBA00023125"/>
    </source>
</evidence>
<dbReference type="SUPFAM" id="SSF53335">
    <property type="entry name" value="S-adenosyl-L-methionine-dependent methyltransferases"/>
    <property type="match status" value="1"/>
</dbReference>
<dbReference type="GeneID" id="47723292"/>
<dbReference type="Proteomes" id="UP000231564">
    <property type="component" value="Chromosome MARIT"/>
</dbReference>
<dbReference type="GO" id="GO:0009307">
    <property type="term" value="P:DNA restriction-modification system"/>
    <property type="evidence" value="ECO:0007669"/>
    <property type="project" value="UniProtKB-KW"/>
</dbReference>
<dbReference type="PANTHER" id="PTHR33841:SF6">
    <property type="entry name" value="TYPE II METHYLTRANSFERASE M.HINDII"/>
    <property type="match status" value="1"/>
</dbReference>
<keyword evidence="5" id="KW-0680">Restriction system</keyword>
<name>A0A2H1EAU0_9FLAO</name>
<protein>
    <recommendedName>
        <fullName evidence="1">site-specific DNA-methyltransferase (adenine-specific)</fullName>
        <ecNumber evidence="1">2.1.1.72</ecNumber>
    </recommendedName>
</protein>
<gene>
    <name evidence="9" type="ORF">MARIT_1786</name>
</gene>
<dbReference type="PANTHER" id="PTHR33841">
    <property type="entry name" value="DNA METHYLTRANSFERASE YEEA-RELATED"/>
    <property type="match status" value="1"/>
</dbReference>
<dbReference type="REBASE" id="226060">
    <property type="entry name" value="M.Tma2154ORF1786P"/>
</dbReference>
<evidence type="ECO:0000259" key="8">
    <source>
        <dbReference type="Pfam" id="PF07669"/>
    </source>
</evidence>
<dbReference type="InterPro" id="IPR050953">
    <property type="entry name" value="N4_N6_ade-DNA_methylase"/>
</dbReference>
<feature type="domain" description="Type II methyltransferase M.TaqI-like" evidence="8">
    <location>
        <begin position="147"/>
        <end position="298"/>
    </location>
</feature>
<dbReference type="AlphaFoldDB" id="A0A2H1EAU0"/>
<evidence type="ECO:0000256" key="7">
    <source>
        <dbReference type="ARBA" id="ARBA00047942"/>
    </source>
</evidence>
<proteinExistence type="predicted"/>
<keyword evidence="10" id="KW-1185">Reference proteome</keyword>
<dbReference type="RefSeq" id="WP_100211294.1">
    <property type="nucleotide sequence ID" value="NZ_CP138495.1"/>
</dbReference>
<keyword evidence="6" id="KW-0238">DNA-binding</keyword>
<evidence type="ECO:0000256" key="1">
    <source>
        <dbReference type="ARBA" id="ARBA00011900"/>
    </source>
</evidence>
<evidence type="ECO:0000256" key="2">
    <source>
        <dbReference type="ARBA" id="ARBA00022603"/>
    </source>
</evidence>
<evidence type="ECO:0000313" key="10">
    <source>
        <dbReference type="Proteomes" id="UP000231564"/>
    </source>
</evidence>
<evidence type="ECO:0000256" key="4">
    <source>
        <dbReference type="ARBA" id="ARBA00022691"/>
    </source>
</evidence>
<evidence type="ECO:0000256" key="5">
    <source>
        <dbReference type="ARBA" id="ARBA00022747"/>
    </source>
</evidence>
<dbReference type="Gene3D" id="3.40.50.150">
    <property type="entry name" value="Vaccinia Virus protein VP39"/>
    <property type="match status" value="1"/>
</dbReference>
<dbReference type="KEGG" id="tmar:MARIT_1786"/>
<accession>A0A2H1EAU0</accession>
<keyword evidence="2 9" id="KW-0489">Methyltransferase</keyword>
<dbReference type="CDD" id="cd02440">
    <property type="entry name" value="AdoMet_MTases"/>
    <property type="match status" value="1"/>
</dbReference>
<dbReference type="EMBL" id="LT634361">
    <property type="protein sequence ID" value="SFZ82858.1"/>
    <property type="molecule type" value="Genomic_DNA"/>
</dbReference>
<keyword evidence="4" id="KW-0949">S-adenosyl-L-methionine</keyword>
<dbReference type="InterPro" id="IPR029063">
    <property type="entry name" value="SAM-dependent_MTases_sf"/>
</dbReference>
<dbReference type="InterPro" id="IPR011639">
    <property type="entry name" value="MethylTrfase_TaqI-like_dom"/>
</dbReference>
<dbReference type="PRINTS" id="PR00507">
    <property type="entry name" value="N12N6MTFRASE"/>
</dbReference>
<dbReference type="GO" id="GO:0009007">
    <property type="term" value="F:site-specific DNA-methyltransferase (adenine-specific) activity"/>
    <property type="evidence" value="ECO:0007669"/>
    <property type="project" value="UniProtKB-EC"/>
</dbReference>
<sequence>MKKIFENIVKKHSEDNAFLDQLFTSVYLYSRGIYDVKNKFIKDQLLEKDHELVLSVLPQIGSELSTQSLIELFEIAIPRDEQQTNGAVYTPDVIKDYIVDTTLTKFIDKLDTVLVADISCGCGAFLYSSAKKLKHKTQQPYRDIFSQLYGLDISSNSLQRAKILLSLLVIVEGEDEEGFSFNLFEGNALNFDWHKISSVKNNKGFDIVVGNPPYVRAKHIDSASKKLLKNWKVASSGNPDLYLPFFEIGMHWLNSNGVLGYITVNSFFKSVNARGLRNYLSNNEFPLTIINFGHEQIFEKRLTYTCICFIDKQNDGNVSYTKATSKDLLNKKSFNYSILNYNNLNHHRGWLLNNTKIVSNINRIENAGPSLDQLYSIKNGIATLSNDVYIFKPINEDDSNYYFIKDKKEYSVEKTICREIIKPNILKTENEIDEVKEKIIYPYTNGIAPLSLMKESKLQDEFPLAYNYLLDYKSQLDERDKGNGDYGAWFAFGRTQALNDKGLKLLFPYMAKKPHFVFTDNSDMLIYCGYAIFSESEEELLILKRILESDVFDYYMKNTSKPYSSGYYSYAKNYVKHFGVCELSDREKTELLSFNSKKRINQFVSDKYEILI</sequence>
<dbReference type="InterPro" id="IPR002052">
    <property type="entry name" value="DNA_methylase_N6_adenine_CS"/>
</dbReference>